<dbReference type="eggNOG" id="ENOG5033C4N">
    <property type="taxonomic scope" value="Bacteria"/>
</dbReference>
<dbReference type="InterPro" id="IPR011486">
    <property type="entry name" value="BBP2"/>
</dbReference>
<evidence type="ECO:0000313" key="3">
    <source>
        <dbReference type="Proteomes" id="UP000027583"/>
    </source>
</evidence>
<dbReference type="AlphaFoldDB" id="A0A060QGT1"/>
<dbReference type="Pfam" id="PF07642">
    <property type="entry name" value="BBP2"/>
    <property type="match status" value="1"/>
</dbReference>
<reference evidence="2 3" key="1">
    <citation type="journal article" date="2014" name="Genome Biol. Evol.">
        <title>Acetic acid bacteria genomes reveal functional traits for adaptation to life in insect guts.</title>
        <authorList>
            <person name="Chouaia B."/>
            <person name="Gaiarsa S."/>
            <person name="Crotti E."/>
            <person name="Comandatore F."/>
            <person name="Degli Esposti M."/>
            <person name="Ricci I."/>
            <person name="Alma A."/>
            <person name="Favia G."/>
            <person name="Bandi C."/>
            <person name="Daffonchio D."/>
        </authorList>
    </citation>
    <scope>NUCLEOTIDE SEQUENCE [LARGE SCALE GENOMIC DNA]</scope>
    <source>
        <strain evidence="2 3">SF2.1</strain>
    </source>
</reference>
<dbReference type="EMBL" id="CBLX010000016">
    <property type="protein sequence ID" value="CDG40344.1"/>
    <property type="molecule type" value="Genomic_DNA"/>
</dbReference>
<sequence length="486" mass="52127">MLLVVGVGTASNTALCAGESGGAPSFPDDASQPATSTAPRVRKATTGTGPVSEYLGNAPNPHEPDTLNTGHIGNLFSPPPGKAPDYWDGLEAHLSVQGGIAGNPWTRSGRNFGQFYTDRANTLTLNQVLGSISHPVTAIGGGYGIGFVAEILYGSDARFDPTIGMADKLITGLYQIAPTQAHIDLHAPWLVSRGIDFQIGQIYGLLGAEGTPALARPLYTFNYASAYIVPFETVGVLSTIHLTEQLDGILGVDAGNSTTFGGAGNNSRPKGYIGLAFAHMMNGKLDGHVIGHFGPQGNNGPTRFSADGWTSIGIGRAANSKMLYNGDVLLTYHFSDRLAATLNATYMHDDITRDDAYGVTSYLAWDINPSLRLNLRGEIFRDNTGTTIAAYTSTTSYTDMLRNAPYPYYIALPTTYGALTVGVTYKPEFVNRHIKFGKFQVRPEIRLDKSLNGTQPFNRAATVEDPVVRHGTNNMLWFSCDAVWSF</sequence>
<comment type="caution">
    <text evidence="2">The sequence shown here is derived from an EMBL/GenBank/DDBJ whole genome shotgun (WGS) entry which is preliminary data.</text>
</comment>
<dbReference type="SUPFAM" id="SSF56935">
    <property type="entry name" value="Porins"/>
    <property type="match status" value="1"/>
</dbReference>
<feature type="region of interest" description="Disordered" evidence="1">
    <location>
        <begin position="22"/>
        <end position="57"/>
    </location>
</feature>
<dbReference type="GeneID" id="78226537"/>
<dbReference type="RefSeq" id="WP_051757715.1">
    <property type="nucleotide sequence ID" value="NZ_CBLX010000016.1"/>
</dbReference>
<organism evidence="2 3">
    <name type="scientific">Asaia bogorensis</name>
    <dbReference type="NCBI Taxonomy" id="91915"/>
    <lineage>
        <taxon>Bacteria</taxon>
        <taxon>Pseudomonadati</taxon>
        <taxon>Pseudomonadota</taxon>
        <taxon>Alphaproteobacteria</taxon>
        <taxon>Acetobacterales</taxon>
        <taxon>Acetobacteraceae</taxon>
        <taxon>Asaia</taxon>
    </lineage>
</organism>
<proteinExistence type="predicted"/>
<protein>
    <submittedName>
        <fullName evidence="2">Uncharacterized protein</fullName>
    </submittedName>
</protein>
<dbReference type="Proteomes" id="UP000027583">
    <property type="component" value="Unassembled WGS sequence"/>
</dbReference>
<evidence type="ECO:0000256" key="1">
    <source>
        <dbReference type="SAM" id="MobiDB-lite"/>
    </source>
</evidence>
<accession>A0A060QGT1</accession>
<evidence type="ECO:0000313" key="2">
    <source>
        <dbReference type="EMBL" id="CDG40344.1"/>
    </source>
</evidence>
<gene>
    <name evidence="2" type="ORF">ASAP_2299</name>
</gene>
<reference evidence="2 3" key="2">
    <citation type="journal article" date="2014" name="PLoS ONE">
        <title>Evolution of mitochondria reconstructed from the energy metabolism of living bacteria.</title>
        <authorList>
            <person name="Degli Esposti M."/>
            <person name="Chouaia B."/>
            <person name="Comandatore F."/>
            <person name="Crotti E."/>
            <person name="Sassera D."/>
            <person name="Lievens P.M."/>
            <person name="Daffonchio D."/>
            <person name="Bandi C."/>
        </authorList>
    </citation>
    <scope>NUCLEOTIDE SEQUENCE [LARGE SCALE GENOMIC DNA]</scope>
    <source>
        <strain evidence="2 3">SF2.1</strain>
    </source>
</reference>
<name>A0A060QGT1_9PROT</name>